<dbReference type="EMBL" id="LAZR01000138">
    <property type="protein sequence ID" value="KKN87404.1"/>
    <property type="molecule type" value="Genomic_DNA"/>
</dbReference>
<name>A0A0F9U727_9ZZZZ</name>
<accession>A0A0F9U727</accession>
<dbReference type="AlphaFoldDB" id="A0A0F9U727"/>
<reference evidence="2" key="1">
    <citation type="journal article" date="2015" name="Nature">
        <title>Complex archaea that bridge the gap between prokaryotes and eukaryotes.</title>
        <authorList>
            <person name="Spang A."/>
            <person name="Saw J.H."/>
            <person name="Jorgensen S.L."/>
            <person name="Zaremba-Niedzwiedzka K."/>
            <person name="Martijn J."/>
            <person name="Lind A.E."/>
            <person name="van Eijk R."/>
            <person name="Schleper C."/>
            <person name="Guy L."/>
            <person name="Ettema T.J."/>
        </authorList>
    </citation>
    <scope>NUCLEOTIDE SEQUENCE</scope>
</reference>
<protein>
    <submittedName>
        <fullName evidence="2">Uncharacterized protein</fullName>
    </submittedName>
</protein>
<evidence type="ECO:0000313" key="2">
    <source>
        <dbReference type="EMBL" id="KKN87404.1"/>
    </source>
</evidence>
<sequence length="49" mass="5896">MYYWKTSDNNRYHWHSNCDKNKYPAEGWEKGSSPPKGREQCNECKAKDK</sequence>
<evidence type="ECO:0000256" key="1">
    <source>
        <dbReference type="SAM" id="MobiDB-lite"/>
    </source>
</evidence>
<feature type="region of interest" description="Disordered" evidence="1">
    <location>
        <begin position="22"/>
        <end position="49"/>
    </location>
</feature>
<feature type="compositionally biased region" description="Basic and acidic residues" evidence="1">
    <location>
        <begin position="36"/>
        <end position="49"/>
    </location>
</feature>
<proteinExistence type="predicted"/>
<gene>
    <name evidence="2" type="ORF">LCGC14_0258590</name>
</gene>
<comment type="caution">
    <text evidence="2">The sequence shown here is derived from an EMBL/GenBank/DDBJ whole genome shotgun (WGS) entry which is preliminary data.</text>
</comment>
<organism evidence="2">
    <name type="scientific">marine sediment metagenome</name>
    <dbReference type="NCBI Taxonomy" id="412755"/>
    <lineage>
        <taxon>unclassified sequences</taxon>
        <taxon>metagenomes</taxon>
        <taxon>ecological metagenomes</taxon>
    </lineage>
</organism>